<organism evidence="1 2">
    <name type="scientific">Brassica cretica</name>
    <name type="common">Mustard</name>
    <dbReference type="NCBI Taxonomy" id="69181"/>
    <lineage>
        <taxon>Eukaryota</taxon>
        <taxon>Viridiplantae</taxon>
        <taxon>Streptophyta</taxon>
        <taxon>Embryophyta</taxon>
        <taxon>Tracheophyta</taxon>
        <taxon>Spermatophyta</taxon>
        <taxon>Magnoliopsida</taxon>
        <taxon>eudicotyledons</taxon>
        <taxon>Gunneridae</taxon>
        <taxon>Pentapetalae</taxon>
        <taxon>rosids</taxon>
        <taxon>malvids</taxon>
        <taxon>Brassicales</taxon>
        <taxon>Brassicaceae</taxon>
        <taxon>Brassiceae</taxon>
        <taxon>Brassica</taxon>
    </lineage>
</organism>
<sequence>MLGVLKIKLASGIKFGHDGADAAYFLPMVVSTVIACHPFLFRECVRIDPSCRIMKSQVLGRYRLAGVGSSDRSVVV</sequence>
<comment type="caution">
    <text evidence="1">The sequence shown here is derived from an EMBL/GenBank/DDBJ whole genome shotgun (WGS) entry which is preliminary data.</text>
</comment>
<dbReference type="EMBL" id="QGKX02002183">
    <property type="protein sequence ID" value="KAF3489250.1"/>
    <property type="molecule type" value="Genomic_DNA"/>
</dbReference>
<reference evidence="1" key="1">
    <citation type="submission" date="2019-12" db="EMBL/GenBank/DDBJ databases">
        <title>Genome sequencing and annotation of Brassica cretica.</title>
        <authorList>
            <person name="Studholme D.J."/>
            <person name="Sarris P."/>
        </authorList>
    </citation>
    <scope>NUCLEOTIDE SEQUENCE</scope>
    <source>
        <strain evidence="1">PFS-109/04</strain>
        <tissue evidence="1">Leaf</tissue>
    </source>
</reference>
<dbReference type="Proteomes" id="UP000712600">
    <property type="component" value="Unassembled WGS sequence"/>
</dbReference>
<accession>A0A8S9N976</accession>
<protein>
    <submittedName>
        <fullName evidence="1">Uncharacterized protein</fullName>
    </submittedName>
</protein>
<name>A0A8S9N976_BRACR</name>
<proteinExistence type="predicted"/>
<gene>
    <name evidence="1" type="ORF">F2Q69_00057113</name>
</gene>
<dbReference type="AlphaFoldDB" id="A0A8S9N976"/>
<evidence type="ECO:0000313" key="1">
    <source>
        <dbReference type="EMBL" id="KAF3489250.1"/>
    </source>
</evidence>
<evidence type="ECO:0000313" key="2">
    <source>
        <dbReference type="Proteomes" id="UP000712600"/>
    </source>
</evidence>